<dbReference type="Proteomes" id="UP001364617">
    <property type="component" value="Unassembled WGS sequence"/>
</dbReference>
<dbReference type="SMART" id="SM00034">
    <property type="entry name" value="CLECT"/>
    <property type="match status" value="1"/>
</dbReference>
<dbReference type="InterPro" id="IPR033989">
    <property type="entry name" value="CD209-like_CTLD"/>
</dbReference>
<gene>
    <name evidence="4" type="ORF">R3I93_002587</name>
</gene>
<dbReference type="InterPro" id="IPR016186">
    <property type="entry name" value="C-type_lectin-like/link_sf"/>
</dbReference>
<feature type="domain" description="C-type lectin" evidence="3">
    <location>
        <begin position="241"/>
        <end position="361"/>
    </location>
</feature>
<keyword evidence="2" id="KW-1133">Transmembrane helix</keyword>
<evidence type="ECO:0000313" key="4">
    <source>
        <dbReference type="EMBL" id="KAK7172519.1"/>
    </source>
</evidence>
<evidence type="ECO:0000256" key="2">
    <source>
        <dbReference type="SAM" id="Phobius"/>
    </source>
</evidence>
<dbReference type="PROSITE" id="PS50041">
    <property type="entry name" value="C_TYPE_LECTIN_2"/>
    <property type="match status" value="1"/>
</dbReference>
<keyword evidence="1" id="KW-0430">Lectin</keyword>
<feature type="transmembrane region" description="Helical" evidence="2">
    <location>
        <begin position="40"/>
        <end position="60"/>
    </location>
</feature>
<reference evidence="4 5" key="1">
    <citation type="submission" date="2024-02" db="EMBL/GenBank/DDBJ databases">
        <title>Chromosome-level genome assembly of the Eurasian Minnow (Phoxinus phoxinus).</title>
        <authorList>
            <person name="Oriowo T.O."/>
            <person name="Martin S."/>
            <person name="Stange M."/>
            <person name="Chrysostomakis Y."/>
            <person name="Brown T."/>
            <person name="Winkler S."/>
            <person name="Kukowka S."/>
            <person name="Myers E.W."/>
            <person name="Bohne A."/>
        </authorList>
    </citation>
    <scope>NUCLEOTIDE SEQUENCE [LARGE SCALE GENOMIC DNA]</scope>
    <source>
        <strain evidence="4">ZFMK-TIS-60720</strain>
        <tissue evidence="4">Whole Organism</tissue>
    </source>
</reference>
<keyword evidence="5" id="KW-1185">Reference proteome</keyword>
<dbReference type="InterPro" id="IPR050111">
    <property type="entry name" value="C-type_lectin/snaclec_domain"/>
</dbReference>
<dbReference type="InterPro" id="IPR016187">
    <property type="entry name" value="CTDL_fold"/>
</dbReference>
<dbReference type="AlphaFoldDB" id="A0AAN9HE86"/>
<dbReference type="Pfam" id="PF00059">
    <property type="entry name" value="Lectin_C"/>
    <property type="match status" value="1"/>
</dbReference>
<organism evidence="4 5">
    <name type="scientific">Phoxinus phoxinus</name>
    <name type="common">Eurasian minnow</name>
    <dbReference type="NCBI Taxonomy" id="58324"/>
    <lineage>
        <taxon>Eukaryota</taxon>
        <taxon>Metazoa</taxon>
        <taxon>Chordata</taxon>
        <taxon>Craniata</taxon>
        <taxon>Vertebrata</taxon>
        <taxon>Euteleostomi</taxon>
        <taxon>Actinopterygii</taxon>
        <taxon>Neopterygii</taxon>
        <taxon>Teleostei</taxon>
        <taxon>Ostariophysi</taxon>
        <taxon>Cypriniformes</taxon>
        <taxon>Leuciscidae</taxon>
        <taxon>Phoxininae</taxon>
        <taxon>Phoxinus</taxon>
    </lineage>
</organism>
<keyword evidence="2" id="KW-0472">Membrane</keyword>
<comment type="caution">
    <text evidence="4">The sequence shown here is derived from an EMBL/GenBank/DDBJ whole genome shotgun (WGS) entry which is preliminary data.</text>
</comment>
<dbReference type="Gene3D" id="3.10.100.10">
    <property type="entry name" value="Mannose-Binding Protein A, subunit A"/>
    <property type="match status" value="1"/>
</dbReference>
<proteinExistence type="predicted"/>
<dbReference type="InterPro" id="IPR001304">
    <property type="entry name" value="C-type_lectin-like"/>
</dbReference>
<keyword evidence="2" id="KW-0812">Transmembrane</keyword>
<evidence type="ECO:0000313" key="5">
    <source>
        <dbReference type="Proteomes" id="UP001364617"/>
    </source>
</evidence>
<dbReference type="CDD" id="cd03590">
    <property type="entry name" value="CLECT_DC-SIGN_like"/>
    <property type="match status" value="1"/>
</dbReference>
<evidence type="ECO:0000256" key="1">
    <source>
        <dbReference type="ARBA" id="ARBA00022734"/>
    </source>
</evidence>
<dbReference type="EMBL" id="JAYKXH010000003">
    <property type="protein sequence ID" value="KAK7172519.1"/>
    <property type="molecule type" value="Genomic_DNA"/>
</dbReference>
<sequence>MDRSEEYIKMEMECEPKKSFRRGLEDLQYHGRSCSRQTGILVLLGTVCMIIFIIMTSVIFSHQERKFSMLERWMSSHTSDLTSVKSDVQISGSDLEKKVSELQNLVSSLSYSLNMSGSSNTMANEMHGKKLSNIVTLMTDLGSSLSSLASKQEENQQKLEHQNDLMDNLNSSVSALQYQLTHAIMTSYLIFQHTQTGMSSSLADVKNTVEELRSIVQALSYKLSLTNSLVSGCTETEWIPFSNSCYLFSSHSMNWTEAKDYCEEQGALLLKLEEGSEKEWEFVTHLAKPFEYWIGLTEETTGQWRWADDTPCTMDKVHWGPGQPDDWRGYPREGGEDCAQIYRDMFIHDNHCSIKMKFICKGPKDS</sequence>
<protein>
    <recommendedName>
        <fullName evidence="3">C-type lectin domain-containing protein</fullName>
    </recommendedName>
</protein>
<dbReference type="SUPFAM" id="SSF56436">
    <property type="entry name" value="C-type lectin-like"/>
    <property type="match status" value="1"/>
</dbReference>
<dbReference type="PANTHER" id="PTHR22803">
    <property type="entry name" value="MANNOSE, PHOSPHOLIPASE, LECTIN RECEPTOR RELATED"/>
    <property type="match status" value="1"/>
</dbReference>
<name>A0AAN9HE86_9TELE</name>
<dbReference type="GO" id="GO:0030246">
    <property type="term" value="F:carbohydrate binding"/>
    <property type="evidence" value="ECO:0007669"/>
    <property type="project" value="UniProtKB-KW"/>
</dbReference>
<accession>A0AAN9HE86</accession>
<evidence type="ECO:0000259" key="3">
    <source>
        <dbReference type="PROSITE" id="PS50041"/>
    </source>
</evidence>